<evidence type="ECO:0000313" key="2">
    <source>
        <dbReference type="Proteomes" id="UP000828390"/>
    </source>
</evidence>
<dbReference type="AlphaFoldDB" id="A0A9D4K615"/>
<protein>
    <submittedName>
        <fullName evidence="1">Uncharacterized protein</fullName>
    </submittedName>
</protein>
<comment type="caution">
    <text evidence="1">The sequence shown here is derived from an EMBL/GenBank/DDBJ whole genome shotgun (WGS) entry which is preliminary data.</text>
</comment>
<proteinExistence type="predicted"/>
<accession>A0A9D4K615</accession>
<sequence>MYLLVGGCFGIIKLLSSLWRSIQTRRYHDVINDDPDADNSFSSSTYRTMDTLSLFFLFG</sequence>
<reference evidence="1" key="2">
    <citation type="submission" date="2020-11" db="EMBL/GenBank/DDBJ databases">
        <authorList>
            <person name="McCartney M.A."/>
            <person name="Auch B."/>
            <person name="Kono T."/>
            <person name="Mallez S."/>
            <person name="Becker A."/>
            <person name="Gohl D.M."/>
            <person name="Silverstein K.A.T."/>
            <person name="Koren S."/>
            <person name="Bechman K.B."/>
            <person name="Herman A."/>
            <person name="Abrahante J.E."/>
            <person name="Garbe J."/>
        </authorList>
    </citation>
    <scope>NUCLEOTIDE SEQUENCE</scope>
    <source>
        <strain evidence="1">Duluth1</strain>
        <tissue evidence="1">Whole animal</tissue>
    </source>
</reference>
<reference evidence="1" key="1">
    <citation type="journal article" date="2019" name="bioRxiv">
        <title>The Genome of the Zebra Mussel, Dreissena polymorpha: A Resource for Invasive Species Research.</title>
        <authorList>
            <person name="McCartney M.A."/>
            <person name="Auch B."/>
            <person name="Kono T."/>
            <person name="Mallez S."/>
            <person name="Zhang Y."/>
            <person name="Obille A."/>
            <person name="Becker A."/>
            <person name="Abrahante J.E."/>
            <person name="Garbe J."/>
            <person name="Badalamenti J.P."/>
            <person name="Herman A."/>
            <person name="Mangelson H."/>
            <person name="Liachko I."/>
            <person name="Sullivan S."/>
            <person name="Sone E.D."/>
            <person name="Koren S."/>
            <person name="Silverstein K.A.T."/>
            <person name="Beckman K.B."/>
            <person name="Gohl D.M."/>
        </authorList>
    </citation>
    <scope>NUCLEOTIDE SEQUENCE</scope>
    <source>
        <strain evidence="1">Duluth1</strain>
        <tissue evidence="1">Whole animal</tissue>
    </source>
</reference>
<dbReference type="EMBL" id="JAIWYP010000004">
    <property type="protein sequence ID" value="KAH3833569.1"/>
    <property type="molecule type" value="Genomic_DNA"/>
</dbReference>
<name>A0A9D4K615_DREPO</name>
<dbReference type="Proteomes" id="UP000828390">
    <property type="component" value="Unassembled WGS sequence"/>
</dbReference>
<gene>
    <name evidence="1" type="ORF">DPMN_106880</name>
</gene>
<organism evidence="1 2">
    <name type="scientific">Dreissena polymorpha</name>
    <name type="common">Zebra mussel</name>
    <name type="synonym">Mytilus polymorpha</name>
    <dbReference type="NCBI Taxonomy" id="45954"/>
    <lineage>
        <taxon>Eukaryota</taxon>
        <taxon>Metazoa</taxon>
        <taxon>Spiralia</taxon>
        <taxon>Lophotrochozoa</taxon>
        <taxon>Mollusca</taxon>
        <taxon>Bivalvia</taxon>
        <taxon>Autobranchia</taxon>
        <taxon>Heteroconchia</taxon>
        <taxon>Euheterodonta</taxon>
        <taxon>Imparidentia</taxon>
        <taxon>Neoheterodontei</taxon>
        <taxon>Myida</taxon>
        <taxon>Dreissenoidea</taxon>
        <taxon>Dreissenidae</taxon>
        <taxon>Dreissena</taxon>
    </lineage>
</organism>
<evidence type="ECO:0000313" key="1">
    <source>
        <dbReference type="EMBL" id="KAH3833569.1"/>
    </source>
</evidence>
<keyword evidence="2" id="KW-1185">Reference proteome</keyword>